<keyword evidence="1" id="KW-0812">Transmembrane</keyword>
<dbReference type="AlphaFoldDB" id="A0A7U2EVA0"/>
<keyword evidence="1" id="KW-1133">Transmembrane helix</keyword>
<name>A0A7U2EVA0_PHANO</name>
<dbReference type="VEuPathDB" id="FungiDB:JI435_404010"/>
<reference evidence="3" key="1">
    <citation type="journal article" date="2021" name="BMC Genomics">
        <title>Chromosome-level genome assembly and manually-curated proteome of model necrotroph Parastagonospora nodorum Sn15 reveals a genome-wide trove of candidate effector homologs, and redundancy of virulence-related functions within an accessory chromosome.</title>
        <authorList>
            <person name="Bertazzoni S."/>
            <person name="Jones D.A.B."/>
            <person name="Phan H.T."/>
            <person name="Tan K.-C."/>
            <person name="Hane J.K."/>
        </authorList>
    </citation>
    <scope>NUCLEOTIDE SEQUENCE [LARGE SCALE GENOMIC DNA]</scope>
    <source>
        <strain evidence="3">SN15 / ATCC MYA-4574 / FGSC 10173)</strain>
    </source>
</reference>
<keyword evidence="3" id="KW-1185">Reference proteome</keyword>
<proteinExistence type="predicted"/>
<dbReference type="EMBL" id="CP069025">
    <property type="protein sequence ID" value="QRC93527.1"/>
    <property type="molecule type" value="Genomic_DNA"/>
</dbReference>
<keyword evidence="1" id="KW-0472">Membrane</keyword>
<gene>
    <name evidence="2" type="ORF">JI435_404010</name>
</gene>
<evidence type="ECO:0000256" key="1">
    <source>
        <dbReference type="SAM" id="Phobius"/>
    </source>
</evidence>
<organism evidence="2 3">
    <name type="scientific">Phaeosphaeria nodorum (strain SN15 / ATCC MYA-4574 / FGSC 10173)</name>
    <name type="common">Glume blotch fungus</name>
    <name type="synonym">Parastagonospora nodorum</name>
    <dbReference type="NCBI Taxonomy" id="321614"/>
    <lineage>
        <taxon>Eukaryota</taxon>
        <taxon>Fungi</taxon>
        <taxon>Dikarya</taxon>
        <taxon>Ascomycota</taxon>
        <taxon>Pezizomycotina</taxon>
        <taxon>Dothideomycetes</taxon>
        <taxon>Pleosporomycetidae</taxon>
        <taxon>Pleosporales</taxon>
        <taxon>Pleosporineae</taxon>
        <taxon>Phaeosphaeriaceae</taxon>
        <taxon>Parastagonospora</taxon>
    </lineage>
</organism>
<accession>A0A7U2EVA0</accession>
<evidence type="ECO:0000313" key="2">
    <source>
        <dbReference type="EMBL" id="QRC93527.1"/>
    </source>
</evidence>
<dbReference type="Proteomes" id="UP000663193">
    <property type="component" value="Chromosome 3"/>
</dbReference>
<protein>
    <submittedName>
        <fullName evidence="2">Uncharacterized protein</fullName>
    </submittedName>
</protein>
<evidence type="ECO:0000313" key="3">
    <source>
        <dbReference type="Proteomes" id="UP000663193"/>
    </source>
</evidence>
<sequence length="73" mass="8053">MRTITTSALAMSSDLLQPLIGLALCHTRGASQESVIFQALRLSLACTLTISLVPGSLCRRQRRVKRKSKLVRE</sequence>
<feature type="transmembrane region" description="Helical" evidence="1">
    <location>
        <begin position="39"/>
        <end position="58"/>
    </location>
</feature>